<keyword evidence="1" id="KW-0479">Metal-binding</keyword>
<dbReference type="InterPro" id="IPR013103">
    <property type="entry name" value="RVT_2"/>
</dbReference>
<evidence type="ECO:0000256" key="2">
    <source>
        <dbReference type="ARBA" id="ARBA00022801"/>
    </source>
</evidence>
<dbReference type="GO" id="GO:0015074">
    <property type="term" value="P:DNA integration"/>
    <property type="evidence" value="ECO:0007669"/>
    <property type="project" value="InterPro"/>
</dbReference>
<accession>A0A6L2K1B5</accession>
<dbReference type="GO" id="GO:0046872">
    <property type="term" value="F:metal ion binding"/>
    <property type="evidence" value="ECO:0007669"/>
    <property type="project" value="UniProtKB-KW"/>
</dbReference>
<dbReference type="Pfam" id="PF13976">
    <property type="entry name" value="gag_pre-integrs"/>
    <property type="match status" value="1"/>
</dbReference>
<name>A0A6L2K1B5_TANCI</name>
<protein>
    <submittedName>
        <fullName evidence="5">Retrovirus-related Pol polyprotein from transposon TNT 1-94</fullName>
    </submittedName>
</protein>
<dbReference type="EMBL" id="BKCJ010001678">
    <property type="protein sequence ID" value="GEU43218.1"/>
    <property type="molecule type" value="Genomic_DNA"/>
</dbReference>
<dbReference type="PROSITE" id="PS50994">
    <property type="entry name" value="INTEGRASE"/>
    <property type="match status" value="1"/>
</dbReference>
<dbReference type="PANTHER" id="PTHR42648">
    <property type="entry name" value="TRANSPOSASE, PUTATIVE-RELATED"/>
    <property type="match status" value="1"/>
</dbReference>
<dbReference type="GO" id="GO:0003676">
    <property type="term" value="F:nucleic acid binding"/>
    <property type="evidence" value="ECO:0007669"/>
    <property type="project" value="InterPro"/>
</dbReference>
<evidence type="ECO:0000313" key="5">
    <source>
        <dbReference type="EMBL" id="GEU43218.1"/>
    </source>
</evidence>
<organism evidence="5">
    <name type="scientific">Tanacetum cinerariifolium</name>
    <name type="common">Dalmatian daisy</name>
    <name type="synonym">Chrysanthemum cinerariifolium</name>
    <dbReference type="NCBI Taxonomy" id="118510"/>
    <lineage>
        <taxon>Eukaryota</taxon>
        <taxon>Viridiplantae</taxon>
        <taxon>Streptophyta</taxon>
        <taxon>Embryophyta</taxon>
        <taxon>Tracheophyta</taxon>
        <taxon>Spermatophyta</taxon>
        <taxon>Magnoliopsida</taxon>
        <taxon>eudicotyledons</taxon>
        <taxon>Gunneridae</taxon>
        <taxon>Pentapetalae</taxon>
        <taxon>asterids</taxon>
        <taxon>campanulids</taxon>
        <taxon>Asterales</taxon>
        <taxon>Asteraceae</taxon>
        <taxon>Asteroideae</taxon>
        <taxon>Anthemideae</taxon>
        <taxon>Anthemidinae</taxon>
        <taxon>Tanacetum</taxon>
    </lineage>
</organism>
<dbReference type="SUPFAM" id="SSF53098">
    <property type="entry name" value="Ribonuclease H-like"/>
    <property type="match status" value="1"/>
</dbReference>
<dbReference type="InterPro" id="IPR025724">
    <property type="entry name" value="GAG-pre-integrase_dom"/>
</dbReference>
<comment type="caution">
    <text evidence="5">The sequence shown here is derived from an EMBL/GenBank/DDBJ whole genome shotgun (WGS) entry which is preliminary data.</text>
</comment>
<dbReference type="Pfam" id="PF03732">
    <property type="entry name" value="Retrotrans_gag"/>
    <property type="match status" value="1"/>
</dbReference>
<proteinExistence type="predicted"/>
<sequence length="1309" mass="150330">MTRSSTKELFTPFKDPEQEFQSSRKHYKTLSLDESGSPYLDLFSDQEEYSKEEVTKIMAETMEQYMSKTRFDYGSGVARPKIEDKDANEHIEKVLEIVDLFHIPNITIDQVMLRAFPMSLTGAVRRWLKYKPSGSIKTWKDPKKKFLSKYYPPARTAKKMEEINNFQQEPDENLYHAWERFKELLMKCSQHYLTEMLEVVLFYNGLNVPTRQILDSRGAIPSKTVVDAKVAIQEIVEYSQKQHNGTSRTRSTKTSDRLAAYKHNSTILEEKSRKQHGRMILKSVENGPFICPSIEENRVTRPKKYSKLFATEAIQADCDERIQLLMQGTSLTKQERECKLCDEFDKFAYKKGNIMDLHTTNVDQLHAYLGQHEYHANEVRLMHERNSDPLALVATHQMTHLIVLVFQKGDDPIDDIDHMMSFLTAVVTSRVTLQPIQGRHTSLATGTSRTYTSKASGNNSRKQRIVIYYNCKGEGHMSKQCTKPKRKRDESWFKDKVLLVQAQANDDLAEVHNHDNANHNLINQVVQVMSLSEQSNVVNPSETEITSDSNIILYSQYSIEIDNLKQTLLEDLKENESLMQTVTLLKNDFQKEESRNIDREIALKKKIKELNNIVFKRNQSAQTLEPKLYDGNVIHKTNAIVIRDSEETLMLAEESRSKMLLKQKDPMMSEKKVNTILVDYAVLNQLFQDFETRFIPQTELSAEQAFWSQNSENSPEPTPSTRPTQVKEETATLREIVEHERSLNPLNTSLDYACKKTVKRKVWKPIGKVFINIGYIWRPTGRTFTIVGNAYPLTRITTTAKMPLRKPISLESNPPKPVVTLVYSRKPKASRNNVLVSKFKINKSLSANQKEPNKSWGSTVSNVPSSSIDECRVYIVDGLRHNLFSVGQFCDSDLEVAFRQHTCFIRNLEGIDLLFRSRGNNLYTLSLGDMMNSSPICLLSKASKTMFWLWHRRLSHLKFGTINHLARQGLVWGLPKLKFEKDHLCSACAMGKSKKKSHKPKSKDTNQEKLYFCTWIFVVQYVGISHETSVARSPQQNGVIERRNRTLIEATHTMLIYTRAPLFLWAEVVATACFTQNRSMIHLRYGKTPYEVLHNKLLELSYFHVFGALCYPTNDSENCGKLQPKANIAPEVIAPIAEVVVPELAASTGSPSSTTVDQDEPSLSNSHSTPKTQPPIIPNDVEEDNHDIEVSHALTQSCWNESMQEELNEFEHLEVWELISRPDKVMVITLKWIYKVKLEELGGILKNKARLVARSYRQEEGTDFEESFAPIARLEAIRFFLAYAANMKMVVYQMDVKCNAPLRKEDVMS</sequence>
<dbReference type="PANTHER" id="PTHR42648:SF32">
    <property type="entry name" value="RIBONUCLEASE H-LIKE DOMAIN, GAG-PRE-INTEGRASE DOMAIN PROTEIN-RELATED"/>
    <property type="match status" value="1"/>
</dbReference>
<dbReference type="Gene3D" id="3.30.420.10">
    <property type="entry name" value="Ribonuclease H-like superfamily/Ribonuclease H"/>
    <property type="match status" value="1"/>
</dbReference>
<feature type="region of interest" description="Disordered" evidence="3">
    <location>
        <begin position="705"/>
        <end position="728"/>
    </location>
</feature>
<reference evidence="5" key="1">
    <citation type="journal article" date="2019" name="Sci. Rep.">
        <title>Draft genome of Tanacetum cinerariifolium, the natural source of mosquito coil.</title>
        <authorList>
            <person name="Yamashiro T."/>
            <person name="Shiraishi A."/>
            <person name="Satake H."/>
            <person name="Nakayama K."/>
        </authorList>
    </citation>
    <scope>NUCLEOTIDE SEQUENCE</scope>
</reference>
<feature type="domain" description="Integrase catalytic" evidence="4">
    <location>
        <begin position="1004"/>
        <end position="1097"/>
    </location>
</feature>
<feature type="compositionally biased region" description="Polar residues" evidence="3">
    <location>
        <begin position="1147"/>
        <end position="1171"/>
    </location>
</feature>
<feature type="compositionally biased region" description="Polar residues" evidence="3">
    <location>
        <begin position="705"/>
        <end position="724"/>
    </location>
</feature>
<dbReference type="GO" id="GO:0016787">
    <property type="term" value="F:hydrolase activity"/>
    <property type="evidence" value="ECO:0007669"/>
    <property type="project" value="UniProtKB-KW"/>
</dbReference>
<dbReference type="Pfam" id="PF07727">
    <property type="entry name" value="RVT_2"/>
    <property type="match status" value="1"/>
</dbReference>
<evidence type="ECO:0000256" key="3">
    <source>
        <dbReference type="SAM" id="MobiDB-lite"/>
    </source>
</evidence>
<dbReference type="InterPro" id="IPR039537">
    <property type="entry name" value="Retrotran_Ty1/copia-like"/>
</dbReference>
<gene>
    <name evidence="5" type="ORF">Tci_015196</name>
</gene>
<feature type="region of interest" description="Disordered" evidence="3">
    <location>
        <begin position="1147"/>
        <end position="1181"/>
    </location>
</feature>
<evidence type="ECO:0000256" key="1">
    <source>
        <dbReference type="ARBA" id="ARBA00022723"/>
    </source>
</evidence>
<dbReference type="InterPro" id="IPR012337">
    <property type="entry name" value="RNaseH-like_sf"/>
</dbReference>
<dbReference type="InterPro" id="IPR036397">
    <property type="entry name" value="RNaseH_sf"/>
</dbReference>
<dbReference type="InterPro" id="IPR005162">
    <property type="entry name" value="Retrotrans_gag_dom"/>
</dbReference>
<evidence type="ECO:0000259" key="4">
    <source>
        <dbReference type="PROSITE" id="PS50994"/>
    </source>
</evidence>
<dbReference type="InterPro" id="IPR001584">
    <property type="entry name" value="Integrase_cat-core"/>
</dbReference>
<keyword evidence="2" id="KW-0378">Hydrolase</keyword>